<name>A0A8S5Q567_9CAUD</name>
<evidence type="ECO:0000313" key="1">
    <source>
        <dbReference type="EMBL" id="DAE13692.1"/>
    </source>
</evidence>
<organism evidence="1">
    <name type="scientific">Siphoviridae sp. ctQqU1</name>
    <dbReference type="NCBI Taxonomy" id="2825496"/>
    <lineage>
        <taxon>Viruses</taxon>
        <taxon>Duplodnaviria</taxon>
        <taxon>Heunggongvirae</taxon>
        <taxon>Uroviricota</taxon>
        <taxon>Caudoviricetes</taxon>
    </lineage>
</organism>
<proteinExistence type="predicted"/>
<sequence>MFNGSPLDKRPLWYSNPVGKKTPVVDEWGNETGESAYESWSDPAKLMLNVSPPTGAAEANPFGAFTDYSYVVSSFSKKHNTPLYEGTHVWFQTDVSKPFNYIVVKVAEHITDTKYALKEVAASEN</sequence>
<dbReference type="EMBL" id="BK015568">
    <property type="protein sequence ID" value="DAE13692.1"/>
    <property type="molecule type" value="Genomic_DNA"/>
</dbReference>
<accession>A0A8S5Q567</accession>
<protein>
    <submittedName>
        <fullName evidence="1">Uncharacterized protein</fullName>
    </submittedName>
</protein>
<reference evidence="1" key="1">
    <citation type="journal article" date="2021" name="Proc. Natl. Acad. Sci. U.S.A.">
        <title>A Catalog of Tens of Thousands of Viruses from Human Metagenomes Reveals Hidden Associations with Chronic Diseases.</title>
        <authorList>
            <person name="Tisza M.J."/>
            <person name="Buck C.B."/>
        </authorList>
    </citation>
    <scope>NUCLEOTIDE SEQUENCE</scope>
    <source>
        <strain evidence="1">CtQqU1</strain>
    </source>
</reference>